<dbReference type="EMBL" id="FNED01000039">
    <property type="protein sequence ID" value="SDK10940.1"/>
    <property type="molecule type" value="Genomic_DNA"/>
</dbReference>
<reference evidence="16 18" key="2">
    <citation type="submission" date="2016-10" db="EMBL/GenBank/DDBJ databases">
        <authorList>
            <person name="de Groot N.N."/>
        </authorList>
    </citation>
    <scope>NUCLEOTIDE SEQUENCE [LARGE SCALE GENOMIC DNA]</scope>
    <source>
        <strain evidence="16 18">DSM 2895</strain>
    </source>
</reference>
<feature type="binding site" evidence="13">
    <location>
        <position position="120"/>
    </location>
    <ligand>
        <name>[4Fe-4S] cluster</name>
        <dbReference type="ChEBI" id="CHEBI:49883"/>
        <note>4Fe-4S-S-AdoMet</note>
    </ligand>
</feature>
<evidence type="ECO:0000256" key="10">
    <source>
        <dbReference type="ARBA" id="ARBA00023014"/>
    </source>
</evidence>
<dbReference type="SFLD" id="SFLDF00296">
    <property type="entry name" value="adenosine_C8_methyltransferase"/>
    <property type="match status" value="1"/>
</dbReference>
<dbReference type="SFLD" id="SFLDG01062">
    <property type="entry name" value="methyltransferase_(Class_A)"/>
    <property type="match status" value="1"/>
</dbReference>
<dbReference type="EMBL" id="LGUG01000004">
    <property type="protein sequence ID" value="KON97556.1"/>
    <property type="molecule type" value="Genomic_DNA"/>
</dbReference>
<keyword evidence="9 13" id="KW-0408">Iron</keyword>
<evidence type="ECO:0000259" key="14">
    <source>
        <dbReference type="PROSITE" id="PS51918"/>
    </source>
</evidence>
<evidence type="ECO:0000256" key="12">
    <source>
        <dbReference type="ARBA" id="ARBA00023251"/>
    </source>
</evidence>
<evidence type="ECO:0000256" key="5">
    <source>
        <dbReference type="ARBA" id="ARBA00022603"/>
    </source>
</evidence>
<dbReference type="PANTHER" id="PTHR30544">
    <property type="entry name" value="23S RRNA METHYLTRANSFERASE"/>
    <property type="match status" value="1"/>
</dbReference>
<keyword evidence="5 13" id="KW-0489">Methyltransferase</keyword>
<dbReference type="AlphaFoldDB" id="A0A0D1XH08"/>
<gene>
    <name evidence="13" type="primary">cfr</name>
    <name evidence="15" type="ORF">AF333_20915</name>
    <name evidence="16" type="ORF">SAMN04487909_13918</name>
</gene>
<proteinExistence type="inferred from homology"/>
<dbReference type="NCBIfam" id="NF011024">
    <property type="entry name" value="PRK14453.1"/>
    <property type="match status" value="1"/>
</dbReference>
<dbReference type="STRING" id="47500.AF333_20915"/>
<evidence type="ECO:0000313" key="17">
    <source>
        <dbReference type="Proteomes" id="UP000037269"/>
    </source>
</evidence>
<dbReference type="PROSITE" id="PS51918">
    <property type="entry name" value="RADICAL_SAM"/>
    <property type="match status" value="1"/>
</dbReference>
<dbReference type="GO" id="GO:0030488">
    <property type="term" value="P:tRNA methylation"/>
    <property type="evidence" value="ECO:0007669"/>
    <property type="project" value="TreeGrafter"/>
</dbReference>
<dbReference type="SFLD" id="SFLDS00029">
    <property type="entry name" value="Radical_SAM"/>
    <property type="match status" value="2"/>
</dbReference>
<evidence type="ECO:0000256" key="11">
    <source>
        <dbReference type="ARBA" id="ARBA00023157"/>
    </source>
</evidence>
<evidence type="ECO:0000313" key="16">
    <source>
        <dbReference type="EMBL" id="SDK10940.1"/>
    </source>
</evidence>
<feature type="binding site" evidence="13">
    <location>
        <begin position="159"/>
        <end position="160"/>
    </location>
    <ligand>
        <name>S-adenosyl-L-methionine</name>
        <dbReference type="ChEBI" id="CHEBI:59789"/>
    </ligand>
</feature>
<evidence type="ECO:0000256" key="3">
    <source>
        <dbReference type="ARBA" id="ARBA00022490"/>
    </source>
</evidence>
<evidence type="ECO:0000256" key="4">
    <source>
        <dbReference type="ARBA" id="ARBA00022552"/>
    </source>
</evidence>
<feature type="active site" description="Proton acceptor" evidence="13">
    <location>
        <position position="92"/>
    </location>
</feature>
<dbReference type="HAMAP" id="MF_01873">
    <property type="entry name" value="23SrRNA_methyltr_Cfr"/>
    <property type="match status" value="1"/>
</dbReference>
<evidence type="ECO:0000256" key="6">
    <source>
        <dbReference type="ARBA" id="ARBA00022679"/>
    </source>
</evidence>
<evidence type="ECO:0000313" key="15">
    <source>
        <dbReference type="EMBL" id="KON97556.1"/>
    </source>
</evidence>
<dbReference type="SUPFAM" id="SSF102114">
    <property type="entry name" value="Radical SAM enzymes"/>
    <property type="match status" value="1"/>
</dbReference>
<dbReference type="OrthoDB" id="9793973at2"/>
<comment type="catalytic activity">
    <reaction evidence="13">
        <text>adenosine(2503) in 23S rRNA + 2 reduced [2Fe-2S]-[ferredoxin] + 2 S-adenosyl-L-methionine = 8-methyladenosine(2503) in 23S rRNA + 5'-deoxyadenosine + L-methionine + 2 oxidized [2Fe-2S]-[ferredoxin] + S-adenosyl-L-homocysteine</text>
        <dbReference type="Rhea" id="RHEA:42632"/>
        <dbReference type="Rhea" id="RHEA-COMP:10000"/>
        <dbReference type="Rhea" id="RHEA-COMP:10001"/>
        <dbReference type="Rhea" id="RHEA-COMP:10152"/>
        <dbReference type="Rhea" id="RHEA-COMP:10153"/>
        <dbReference type="ChEBI" id="CHEBI:17319"/>
        <dbReference type="ChEBI" id="CHEBI:33737"/>
        <dbReference type="ChEBI" id="CHEBI:33738"/>
        <dbReference type="ChEBI" id="CHEBI:57844"/>
        <dbReference type="ChEBI" id="CHEBI:57856"/>
        <dbReference type="ChEBI" id="CHEBI:59789"/>
        <dbReference type="ChEBI" id="CHEBI:74411"/>
        <dbReference type="ChEBI" id="CHEBI:74543"/>
        <dbReference type="EC" id="2.1.1.224"/>
    </reaction>
</comment>
<dbReference type="GO" id="GO:0046677">
    <property type="term" value="P:response to antibiotic"/>
    <property type="evidence" value="ECO:0007669"/>
    <property type="project" value="UniProtKB-KW"/>
</dbReference>
<evidence type="ECO:0000256" key="9">
    <source>
        <dbReference type="ARBA" id="ARBA00023004"/>
    </source>
</evidence>
<keyword evidence="6 13" id="KW-0808">Transferase</keyword>
<dbReference type="GeneID" id="42307613"/>
<keyword evidence="7 13" id="KW-0949">S-adenosyl-L-methionine</keyword>
<keyword evidence="4 13" id="KW-0698">rRNA processing</keyword>
<dbReference type="InterPro" id="IPR007197">
    <property type="entry name" value="rSAM"/>
</dbReference>
<evidence type="ECO:0000313" key="18">
    <source>
        <dbReference type="Proteomes" id="UP000182836"/>
    </source>
</evidence>
<evidence type="ECO:0000256" key="7">
    <source>
        <dbReference type="ARBA" id="ARBA00022691"/>
    </source>
</evidence>
<dbReference type="GO" id="GO:0070475">
    <property type="term" value="P:rRNA base methylation"/>
    <property type="evidence" value="ECO:0007669"/>
    <property type="project" value="UniProtKB-UniRule"/>
</dbReference>
<evidence type="ECO:0000256" key="8">
    <source>
        <dbReference type="ARBA" id="ARBA00022723"/>
    </source>
</evidence>
<comment type="similarity">
    <text evidence="13">Belongs to the radical SAM superfamily. RlmN family. Cfr subfamily.</text>
</comment>
<dbReference type="SFLD" id="SFLDF00275">
    <property type="entry name" value="adenosine_C2_methyltransferase"/>
    <property type="match status" value="1"/>
</dbReference>
<dbReference type="GO" id="GO:0005737">
    <property type="term" value="C:cytoplasm"/>
    <property type="evidence" value="ECO:0007669"/>
    <property type="project" value="UniProtKB-SubCell"/>
</dbReference>
<protein>
    <recommendedName>
        <fullName evidence="13">Ribosomal RNA large subunit methyltransferase Cfr</fullName>
        <ecNumber evidence="13">2.1.1.224</ecNumber>
    </recommendedName>
    <alternativeName>
        <fullName evidence="13">23S rRNA (adenine(2503)-C(8))-methyltransferase</fullName>
    </alternativeName>
    <alternativeName>
        <fullName evidence="13">23S rRNA m8A2503 methyltransferase</fullName>
    </alternativeName>
</protein>
<comment type="cofactor">
    <cofactor evidence="13">
        <name>[4Fe-4S] cluster</name>
        <dbReference type="ChEBI" id="CHEBI:49883"/>
    </cofactor>
    <text evidence="13">Binds 1 [4Fe-4S] cluster. The cluster is coordinated with 3 cysteines and an exchangeable S-adenosyl-L-methionine.</text>
</comment>
<dbReference type="Gene3D" id="1.10.150.530">
    <property type="match status" value="1"/>
</dbReference>
<comment type="miscellaneous">
    <text evidence="13">Reaction proceeds by a ping-pong mechanism involving intermediate methylation of a conserved cysteine residue.</text>
</comment>
<dbReference type="PIRSF" id="PIRSF006004">
    <property type="entry name" value="CHP00048"/>
    <property type="match status" value="1"/>
</dbReference>
<dbReference type="GO" id="GO:0051539">
    <property type="term" value="F:4 iron, 4 sulfur cluster binding"/>
    <property type="evidence" value="ECO:0007669"/>
    <property type="project" value="UniProtKB-UniRule"/>
</dbReference>
<keyword evidence="11 13" id="KW-1015">Disulfide bond</keyword>
<dbReference type="InterPro" id="IPR022881">
    <property type="entry name" value="rRNA_lsu_MeTfrase_Cfr"/>
</dbReference>
<dbReference type="RefSeq" id="WP_043068366.1">
    <property type="nucleotide sequence ID" value="NZ_BJOA01000126.1"/>
</dbReference>
<dbReference type="GO" id="GO:0046872">
    <property type="term" value="F:metal ion binding"/>
    <property type="evidence" value="ECO:0007669"/>
    <property type="project" value="UniProtKB-KW"/>
</dbReference>
<dbReference type="NCBIfam" id="TIGR04432">
    <property type="entry name" value="rSAM_Cfr"/>
    <property type="match status" value="1"/>
</dbReference>
<dbReference type="EC" id="2.1.1.224" evidence="13"/>
<comment type="function">
    <text evidence="13">Specifically methylates position 8 of adenine 2503 in 23S rRNA. Confers resistance to some classes of antibiotics.</text>
</comment>
<dbReference type="InterPro" id="IPR005839">
    <property type="entry name" value="Methylthiotransferase"/>
</dbReference>
<keyword evidence="10 13" id="KW-0411">Iron-sulfur</keyword>
<keyword evidence="17" id="KW-1185">Reference proteome</keyword>
<dbReference type="Proteomes" id="UP000182836">
    <property type="component" value="Unassembled WGS sequence"/>
</dbReference>
<keyword evidence="2 13" id="KW-0004">4Fe-4S</keyword>
<feature type="binding site" evidence="13">
    <location>
        <position position="294"/>
    </location>
    <ligand>
        <name>S-adenosyl-L-methionine</name>
        <dbReference type="ChEBI" id="CHEBI:59789"/>
    </ligand>
</feature>
<evidence type="ECO:0000256" key="1">
    <source>
        <dbReference type="ARBA" id="ARBA00004496"/>
    </source>
</evidence>
<dbReference type="Gene3D" id="3.20.20.70">
    <property type="entry name" value="Aldolase class I"/>
    <property type="match status" value="1"/>
</dbReference>
<keyword evidence="3 13" id="KW-0963">Cytoplasm</keyword>
<dbReference type="GO" id="GO:0019843">
    <property type="term" value="F:rRNA binding"/>
    <property type="evidence" value="ECO:0007669"/>
    <property type="project" value="UniProtKB-UniRule"/>
</dbReference>
<feature type="binding site" evidence="13">
    <location>
        <position position="117"/>
    </location>
    <ligand>
        <name>[4Fe-4S] cluster</name>
        <dbReference type="ChEBI" id="CHEBI:49883"/>
        <note>4Fe-4S-S-AdoMet</note>
    </ligand>
</feature>
<feature type="binding site" evidence="13">
    <location>
        <begin position="213"/>
        <end position="215"/>
    </location>
    <ligand>
        <name>S-adenosyl-L-methionine</name>
        <dbReference type="ChEBI" id="CHEBI:59789"/>
    </ligand>
</feature>
<reference evidence="15 17" key="1">
    <citation type="submission" date="2015-07" db="EMBL/GenBank/DDBJ databases">
        <title>Fjat-14205 dsm 2895.</title>
        <authorList>
            <person name="Liu B."/>
            <person name="Wang J."/>
            <person name="Zhu Y."/>
            <person name="Liu G."/>
            <person name="Chen Q."/>
            <person name="Chen Z."/>
            <person name="Lan J."/>
            <person name="Che J."/>
            <person name="Ge C."/>
            <person name="Shi H."/>
            <person name="Pan Z."/>
            <person name="Liu X."/>
        </authorList>
    </citation>
    <scope>NUCLEOTIDE SEQUENCE [LARGE SCALE GENOMIC DNA]</scope>
    <source>
        <strain evidence="15 17">DSM 2895</strain>
    </source>
</reference>
<feature type="domain" description="Radical SAM core" evidence="14">
    <location>
        <begin position="99"/>
        <end position="334"/>
    </location>
</feature>
<name>A0A0D1XH08_ANEMI</name>
<dbReference type="InterPro" id="IPR048641">
    <property type="entry name" value="RlmN_N"/>
</dbReference>
<accession>A0A0D1XH08</accession>
<keyword evidence="12 13" id="KW-0046">Antibiotic resistance</keyword>
<dbReference type="PATRIC" id="fig|47500.12.peg.5467"/>
<dbReference type="InterPro" id="IPR040072">
    <property type="entry name" value="Methyltransferase_A"/>
</dbReference>
<dbReference type="InterPro" id="IPR013785">
    <property type="entry name" value="Aldolase_TIM"/>
</dbReference>
<feature type="binding site" evidence="13">
    <location>
        <position position="113"/>
    </location>
    <ligand>
        <name>[4Fe-4S] cluster</name>
        <dbReference type="ChEBI" id="CHEBI:49883"/>
        <note>4Fe-4S-S-AdoMet</note>
    </ligand>
</feature>
<dbReference type="InterPro" id="IPR058240">
    <property type="entry name" value="rSAM_sf"/>
</dbReference>
<organism evidence="15 17">
    <name type="scientific">Aneurinibacillus migulanus</name>
    <name type="common">Bacillus migulanus</name>
    <dbReference type="NCBI Taxonomy" id="47500"/>
    <lineage>
        <taxon>Bacteria</taxon>
        <taxon>Bacillati</taxon>
        <taxon>Bacillota</taxon>
        <taxon>Bacilli</taxon>
        <taxon>Bacillales</taxon>
        <taxon>Paenibacillaceae</taxon>
        <taxon>Aneurinibacillus group</taxon>
        <taxon>Aneurinibacillus</taxon>
    </lineage>
</organism>
<sequence length="354" mass="40160">MLRINATTKYGKIKQFLKSMKQPDYRFKQIIHAIFQQRVGYFEQMDVLPKTLREQLINEFGENILNINPVLEHTSQQVKKVLFRLPDSNKIEAVGMKYHAGWESFCISSQCGCNLDCKFCATGAIGLRRNLTADEITDQALYFYLDGHSLDSIAFMGMGEALANGNIFAALDIFTNPALFALSPRRITVSTVGIIPTIRRMTRDYPQVNLTFSLHSPFNEQRSSFMPVNDRFPLVEVMNALDDHIQVTGRKIYIAYIMLPGVNDSLDHAKAVIELLKGRVKSGRLYHVNIIRYNPTMDAPVHYGESDEKKVNAFFKKLASAGIHVTVRQQFGIDINAACGQLYGQYQKKAYNNN</sequence>
<dbReference type="NCBIfam" id="NF000424">
    <property type="entry name" value="CfrAB"/>
    <property type="match status" value="1"/>
</dbReference>
<keyword evidence="8 13" id="KW-0479">Metal-binding</keyword>
<evidence type="ECO:0000256" key="2">
    <source>
        <dbReference type="ARBA" id="ARBA00022485"/>
    </source>
</evidence>
<feature type="binding site" evidence="13">
    <location>
        <position position="190"/>
    </location>
    <ligand>
        <name>S-adenosyl-L-methionine</name>
        <dbReference type="ChEBI" id="CHEBI:59789"/>
    </ligand>
</feature>
<dbReference type="CDD" id="cd01335">
    <property type="entry name" value="Radical_SAM"/>
    <property type="match status" value="1"/>
</dbReference>
<dbReference type="GO" id="GO:0016433">
    <property type="term" value="F:rRNA (adenine) methyltransferase activity"/>
    <property type="evidence" value="ECO:0007669"/>
    <property type="project" value="UniProtKB-UniRule"/>
</dbReference>
<dbReference type="SFLD" id="SFLDG01061">
    <property type="entry name" value="methylthiotransferase"/>
    <property type="match status" value="1"/>
</dbReference>
<evidence type="ECO:0000256" key="13">
    <source>
        <dbReference type="HAMAP-Rule" id="MF_01873"/>
    </source>
</evidence>
<dbReference type="Pfam" id="PF04055">
    <property type="entry name" value="Radical_SAM"/>
    <property type="match status" value="1"/>
</dbReference>
<feature type="active site" description="S-methylcysteine intermediate" evidence="13">
    <location>
        <position position="339"/>
    </location>
</feature>
<comment type="subcellular location">
    <subcellularLocation>
        <location evidence="1 13">Cytoplasm</location>
    </subcellularLocation>
</comment>
<dbReference type="Pfam" id="PF21016">
    <property type="entry name" value="RlmN_N"/>
    <property type="match status" value="1"/>
</dbReference>
<dbReference type="PANTHER" id="PTHR30544:SF5">
    <property type="entry name" value="RADICAL SAM CORE DOMAIN-CONTAINING PROTEIN"/>
    <property type="match status" value="1"/>
</dbReference>
<dbReference type="InterPro" id="IPR004383">
    <property type="entry name" value="rRNA_lsu_MTrfase_RlmN/Cfr"/>
</dbReference>
<dbReference type="Proteomes" id="UP000037269">
    <property type="component" value="Unassembled WGS sequence"/>
</dbReference>
<feature type="disulfide bond" description="(transient)" evidence="13">
    <location>
        <begin position="106"/>
        <end position="339"/>
    </location>
</feature>